<proteinExistence type="predicted"/>
<dbReference type="GO" id="GO:0016990">
    <property type="term" value="F:arginine deiminase activity"/>
    <property type="evidence" value="ECO:0007669"/>
    <property type="project" value="TreeGrafter"/>
</dbReference>
<dbReference type="Gene3D" id="3.75.10.10">
    <property type="entry name" value="L-arginine/glycine Amidinotransferase, Chain A"/>
    <property type="match status" value="1"/>
</dbReference>
<dbReference type="RefSeq" id="WP_181735466.1">
    <property type="nucleotide sequence ID" value="NZ_JACEIP010000041.1"/>
</dbReference>
<accession>A0A7W2AK41</accession>
<comment type="caution">
    <text evidence="1">The sequence shown here is derived from an EMBL/GenBank/DDBJ whole genome shotgun (WGS) entry which is preliminary data.</text>
</comment>
<dbReference type="SUPFAM" id="SSF55909">
    <property type="entry name" value="Pentein"/>
    <property type="match status" value="1"/>
</dbReference>
<organism evidence="1 2">
    <name type="scientific">Thermoactinomyces daqus</name>
    <dbReference type="NCBI Taxonomy" id="1329516"/>
    <lineage>
        <taxon>Bacteria</taxon>
        <taxon>Bacillati</taxon>
        <taxon>Bacillota</taxon>
        <taxon>Bacilli</taxon>
        <taxon>Bacillales</taxon>
        <taxon>Thermoactinomycetaceae</taxon>
        <taxon>Thermoactinomyces</taxon>
    </lineage>
</organism>
<sequence>MTLKRELTDLELSCYSEYSKLKTVLMCPPVYFHISEVINRVQRVHIGEIDREKAKHQFENVVQTLERHGVEVILLHSYPEYSDQVYTRDIACVVGRELLLANMKEEVRQGEETELVRRLKEWRLPYIEVGHGSVEGGDILVDGDQVWVGLSGRTDRKAVDELEKRLPDFTWHRIPLEKKYLHLDCIFNILSPTEAIVYPPAFSEETLAMFSSVRELIQVTEEEQFGLAANVLSIGNKVVLSQPQFGRLNRELRRRGYEVEEVDISEITKGGGAFRCITLPLVRE</sequence>
<protein>
    <recommendedName>
        <fullName evidence="3">N-Dimethylarginine dimethylaminohydrolase</fullName>
    </recommendedName>
</protein>
<evidence type="ECO:0000313" key="2">
    <source>
        <dbReference type="Proteomes" id="UP000530514"/>
    </source>
</evidence>
<dbReference type="PANTHER" id="PTHR47271">
    <property type="entry name" value="ARGININE DEIMINASE"/>
    <property type="match status" value="1"/>
</dbReference>
<reference evidence="1 2" key="1">
    <citation type="submission" date="2020-07" db="EMBL/GenBank/DDBJ databases">
        <authorList>
            <person name="Feng H."/>
        </authorList>
    </citation>
    <scope>NUCLEOTIDE SEQUENCE [LARGE SCALE GENOMIC DNA]</scope>
    <source>
        <strain evidence="2">s-11</strain>
    </source>
</reference>
<dbReference type="PANTHER" id="PTHR47271:SF2">
    <property type="entry name" value="ARGININE DEIMINASE"/>
    <property type="match status" value="1"/>
</dbReference>
<dbReference type="AlphaFoldDB" id="A0A7W2AK41"/>
<dbReference type="Proteomes" id="UP000530514">
    <property type="component" value="Unassembled WGS sequence"/>
</dbReference>
<evidence type="ECO:0000313" key="1">
    <source>
        <dbReference type="EMBL" id="MBA4544454.1"/>
    </source>
</evidence>
<dbReference type="EMBL" id="JACEIP010000041">
    <property type="protein sequence ID" value="MBA4544454.1"/>
    <property type="molecule type" value="Genomic_DNA"/>
</dbReference>
<dbReference type="Pfam" id="PF19420">
    <property type="entry name" value="DDAH_eukar"/>
    <property type="match status" value="1"/>
</dbReference>
<dbReference type="GO" id="GO:0019546">
    <property type="term" value="P:L-arginine deiminase pathway"/>
    <property type="evidence" value="ECO:0007669"/>
    <property type="project" value="TreeGrafter"/>
</dbReference>
<gene>
    <name evidence="1" type="ORF">H1164_16595</name>
</gene>
<evidence type="ECO:0008006" key="3">
    <source>
        <dbReference type="Google" id="ProtNLM"/>
    </source>
</evidence>
<keyword evidence="2" id="KW-1185">Reference proteome</keyword>
<name>A0A7W2AK41_9BACL</name>